<gene>
    <name evidence="1" type="ORF">SAMN04488130_109108</name>
</gene>
<evidence type="ECO:0000313" key="1">
    <source>
        <dbReference type="EMBL" id="SEG31451.1"/>
    </source>
</evidence>
<accession>A0A1H5Z547</accession>
<sequence length="99" mass="11907">MYFKCKNSYQPENGVWWLYAKIIKHNDEDTCQVFEFQRTSRENEFVAGLATPFAGSVDTNKYTYYQDLFDEISKEEFEDALKLFMEDFNNYMDFIRCSP</sequence>
<protein>
    <submittedName>
        <fullName evidence="1">Uncharacterized protein</fullName>
    </submittedName>
</protein>
<keyword evidence="2" id="KW-1185">Reference proteome</keyword>
<proteinExistence type="predicted"/>
<dbReference type="AlphaFoldDB" id="A0A1H5Z547"/>
<organism evidence="1 2">
    <name type="scientific">Flavobacterium urumqiense</name>
    <dbReference type="NCBI Taxonomy" id="935224"/>
    <lineage>
        <taxon>Bacteria</taxon>
        <taxon>Pseudomonadati</taxon>
        <taxon>Bacteroidota</taxon>
        <taxon>Flavobacteriia</taxon>
        <taxon>Flavobacteriales</taxon>
        <taxon>Flavobacteriaceae</taxon>
        <taxon>Flavobacterium</taxon>
    </lineage>
</organism>
<dbReference type="Proteomes" id="UP000236737">
    <property type="component" value="Unassembled WGS sequence"/>
</dbReference>
<name>A0A1H5Z547_9FLAO</name>
<dbReference type="EMBL" id="FNVP01000009">
    <property type="protein sequence ID" value="SEG31451.1"/>
    <property type="molecule type" value="Genomic_DNA"/>
</dbReference>
<reference evidence="2" key="1">
    <citation type="submission" date="2016-10" db="EMBL/GenBank/DDBJ databases">
        <authorList>
            <person name="Varghese N."/>
            <person name="Submissions S."/>
        </authorList>
    </citation>
    <scope>NUCLEOTIDE SEQUENCE [LARGE SCALE GENOMIC DNA]</scope>
    <source>
        <strain evidence="2">CGMCC 1.9230</strain>
    </source>
</reference>
<evidence type="ECO:0000313" key="2">
    <source>
        <dbReference type="Proteomes" id="UP000236737"/>
    </source>
</evidence>
<dbReference type="RefSeq" id="WP_104000326.1">
    <property type="nucleotide sequence ID" value="NZ_FNVP01000009.1"/>
</dbReference>